<dbReference type="InterPro" id="IPR029058">
    <property type="entry name" value="AB_hydrolase_fold"/>
</dbReference>
<dbReference type="Proteomes" id="UP000321574">
    <property type="component" value="Unassembled WGS sequence"/>
</dbReference>
<sequence length="432" mass="48375">MITNEDYKIFSDISYWIESNRNHVPFIPNQDDVLHSKDLKGLSKNYKVLKTEDNTTNGMQAMAVAPVKNGKADTSEIVIAYAGTNFDDELDLMTDAQTVVLGNKVLIPESQQLDLTKHNQLDELGIPKSIEYVDGQVMTAQMFFEEIKTNYPKATITTTGHSLGEYIALYISAENGLKNVGFNGPDPYNILSPKAKEWIKENPGMLYNYRNEEDKIGNYGGNGTRAEILVNMDMGGHIKDTLEFHGLGTWEFDEEGKLVIKDTLENREARQTRAEKKMYLKMNELSILSKRLKASGGGLSSNEEIFLDNTQALLAVDYISKSMKIGIETVVNIYLDAIAEAEETWKEGIRLAQSIGTELSYDEILNALQAGGVTKHSVVFEPAAYYREKISEALEIGGNFDHLVFEIKESIRELEETDRELANQIEQGSIIG</sequence>
<comment type="caution">
    <text evidence="1">The sequence shown here is derived from an EMBL/GenBank/DDBJ whole genome shotgun (WGS) entry which is preliminary data.</text>
</comment>
<dbReference type="OrthoDB" id="1240137at2"/>
<keyword evidence="2" id="KW-1185">Reference proteome</keyword>
<evidence type="ECO:0000313" key="1">
    <source>
        <dbReference type="EMBL" id="TXL57866.1"/>
    </source>
</evidence>
<name>A0A5C8NI70_9BACI</name>
<evidence type="ECO:0000313" key="2">
    <source>
        <dbReference type="Proteomes" id="UP000321574"/>
    </source>
</evidence>
<dbReference type="AlphaFoldDB" id="A0A5C8NI70"/>
<reference evidence="1 2" key="1">
    <citation type="submission" date="2019-06" db="EMBL/GenBank/DDBJ databases">
        <title>Cerasibacillus sp. nov., isolated from maize field.</title>
        <authorList>
            <person name="Lin S.-Y."/>
            <person name="Tsai C.-F."/>
            <person name="Young C.-C."/>
        </authorList>
    </citation>
    <scope>NUCLEOTIDE SEQUENCE [LARGE SCALE GENOMIC DNA]</scope>
    <source>
        <strain evidence="1 2">CC-CFT480</strain>
    </source>
</reference>
<protein>
    <submittedName>
        <fullName evidence="1">Lipase</fullName>
    </submittedName>
</protein>
<dbReference type="RefSeq" id="WP_147670685.1">
    <property type="nucleotide sequence ID" value="NZ_VDUW01000016.1"/>
</dbReference>
<dbReference type="SUPFAM" id="SSF53474">
    <property type="entry name" value="alpha/beta-Hydrolases"/>
    <property type="match status" value="1"/>
</dbReference>
<accession>A0A5C8NI70</accession>
<organism evidence="1 2">
    <name type="scientific">Cerasibacillus terrae</name>
    <dbReference type="NCBI Taxonomy" id="2498845"/>
    <lineage>
        <taxon>Bacteria</taxon>
        <taxon>Bacillati</taxon>
        <taxon>Bacillota</taxon>
        <taxon>Bacilli</taxon>
        <taxon>Bacillales</taxon>
        <taxon>Bacillaceae</taxon>
        <taxon>Cerasibacillus</taxon>
    </lineage>
</organism>
<proteinExistence type="predicted"/>
<dbReference type="Gene3D" id="3.40.50.1820">
    <property type="entry name" value="alpha/beta hydrolase"/>
    <property type="match status" value="1"/>
</dbReference>
<dbReference type="EMBL" id="VDUW01000016">
    <property type="protein sequence ID" value="TXL57866.1"/>
    <property type="molecule type" value="Genomic_DNA"/>
</dbReference>
<gene>
    <name evidence="1" type="ORF">FHP05_14765</name>
</gene>
<dbReference type="ESTHER" id="9baci-a0a5c8ni70">
    <property type="family name" value="T7SS-TslA"/>
</dbReference>